<comment type="function">
    <text evidence="10">Appears to play a role in the switch from cap-dependent to IRES-mediated translation during mitosis, apoptosis and viral infection. Cleaved by some caspases and viral proteases.</text>
</comment>
<dbReference type="InterPro" id="IPR016024">
    <property type="entry name" value="ARM-type_fold"/>
</dbReference>
<keyword evidence="9" id="KW-0007">Acetylation</keyword>
<organism evidence="15 16">
    <name type="scientific">Trichobilharzia regenti</name>
    <name type="common">Nasal bird schistosome</name>
    <dbReference type="NCBI Taxonomy" id="157069"/>
    <lineage>
        <taxon>Eukaryota</taxon>
        <taxon>Metazoa</taxon>
        <taxon>Spiralia</taxon>
        <taxon>Lophotrochozoa</taxon>
        <taxon>Platyhelminthes</taxon>
        <taxon>Trematoda</taxon>
        <taxon>Digenea</taxon>
        <taxon>Strigeidida</taxon>
        <taxon>Schistosomatoidea</taxon>
        <taxon>Schistosomatidae</taxon>
        <taxon>Trichobilharzia</taxon>
    </lineage>
</organism>
<dbReference type="Pfam" id="PF02020">
    <property type="entry name" value="W2"/>
    <property type="match status" value="1"/>
</dbReference>
<dbReference type="SMART" id="SM00515">
    <property type="entry name" value="eIF5C"/>
    <property type="match status" value="1"/>
</dbReference>
<accession>A0AA85IS40</accession>
<dbReference type="AlphaFoldDB" id="A0AA85IS40"/>
<evidence type="ECO:0000256" key="3">
    <source>
        <dbReference type="ARBA" id="ARBA00022491"/>
    </source>
</evidence>
<evidence type="ECO:0000256" key="1">
    <source>
        <dbReference type="ARBA" id="ARBA00005775"/>
    </source>
</evidence>
<sequence length="977" mass="108271">MYLFIDTNRLKIYLLPFVAETTKEKSLSVDLECLCQFLTAVGKYMDTPKAKKLMDQYFQRLRRILSRTCDSSAVTSNKYENISTEGTVCPKATKWSSASLSARVRFMVEDLMDLRENNWIPRRAGQRTETNKPRLLRDIRLEILKESGILVAPTPSERSAAQPDVPGSAFMNHSSRSSNSSVSSEFPFVGGLGSNSLKNDNGEARSWMELARMGEELCRQSSRDLCLLDNGNRSTDGPTVPFHGRLHTTRRFASSKNELPNSKSVQRQSTKTNNTDSWAAKIEKPEGSSDVGWVRGVNARLRNTAATPSNGVPTPNANLPPRMLRKLAAEAAGNPPVSSTTNAYNETKHSTHIDVHSSHANIISGNSTTVSRNGPSHITPILHSFGQSHSSNLFDENPVVTSDEKFGSQKLVWPTFSKCTANSTAYGNTQSTLTSIPQSFNSSALRTLDQPNLQNARSLAANKCHQRIEQVRPSSTNCSSPPLNHVAENHLTPPHAPDDKKIAAKLLELLVELKDPVSIKNHLNLSNVGRITIEVLAIVVLHLCEEGTNLKLAKAEPFELAELLVACAENLLCRDASVCNSKDSRKPKSVKSLGGSGHPLALVWSHLLNKLLCVTQLIYSKSKIASISAALIWNRHMDLSEFAEPLRGGKHHPLFLLVLQKLSQMVDNDCNSNKKESVCIDGATVDERRCSLIQLFQDTGLQINQMVPEGSRTNEALLALLEERDLDFLVPSLRLSIELSNLTRNISDMEGKNPQESDKHFASRLDEYLSKQPATSVGIRNSDYAHACLPVVYEYIYKVGVVELGSSSSPSTLMTRERAAWKCIVPKGLADILRNSVERQMDALHALQLFWVDKSMPKGFLFRCFMNLYDCELVCENAFLSWKEEVNPSYPEKGQALFEVNRWLTWLETAEEEDDEGQSISDSNEEHTKSVEEVAMHLENLSTACSQETKSMDHISEMVSDIIPPVLHSSSAALGSS</sequence>
<dbReference type="GO" id="GO:0003729">
    <property type="term" value="F:mRNA binding"/>
    <property type="evidence" value="ECO:0007669"/>
    <property type="project" value="TreeGrafter"/>
</dbReference>
<evidence type="ECO:0000313" key="15">
    <source>
        <dbReference type="Proteomes" id="UP000050795"/>
    </source>
</evidence>
<protein>
    <recommendedName>
        <fullName evidence="11">Eukaryotic translation initiation factor 4 gamma 2</fullName>
    </recommendedName>
</protein>
<feature type="domain" description="W2" evidence="14">
    <location>
        <begin position="751"/>
        <end position="917"/>
    </location>
</feature>
<evidence type="ECO:0000256" key="5">
    <source>
        <dbReference type="ARBA" id="ARBA00022540"/>
    </source>
</evidence>
<dbReference type="Pfam" id="PF02854">
    <property type="entry name" value="MIF4G"/>
    <property type="match status" value="1"/>
</dbReference>
<dbReference type="InterPro" id="IPR003890">
    <property type="entry name" value="MIF4G-like_typ-3"/>
</dbReference>
<keyword evidence="4" id="KW-1017">Isopeptide bond</keyword>
<keyword evidence="6" id="KW-0832">Ubl conjugation</keyword>
<reference evidence="15" key="1">
    <citation type="submission" date="2022-06" db="EMBL/GenBank/DDBJ databases">
        <authorList>
            <person name="Berger JAMES D."/>
            <person name="Berger JAMES D."/>
        </authorList>
    </citation>
    <scope>NUCLEOTIDE SEQUENCE [LARGE SCALE GENOMIC DNA]</scope>
</reference>
<dbReference type="Gene3D" id="1.25.40.180">
    <property type="match status" value="3"/>
</dbReference>
<keyword evidence="3" id="KW-0678">Repressor</keyword>
<dbReference type="GO" id="GO:0003743">
    <property type="term" value="F:translation initiation factor activity"/>
    <property type="evidence" value="ECO:0007669"/>
    <property type="project" value="UniProtKB-KW"/>
</dbReference>
<name>A0AA85IS40_TRIRE</name>
<evidence type="ECO:0000259" key="14">
    <source>
        <dbReference type="PROSITE" id="PS51363"/>
    </source>
</evidence>
<evidence type="ECO:0000256" key="9">
    <source>
        <dbReference type="ARBA" id="ARBA00022990"/>
    </source>
</evidence>
<dbReference type="GO" id="GO:0016281">
    <property type="term" value="C:eukaryotic translation initiation factor 4F complex"/>
    <property type="evidence" value="ECO:0007669"/>
    <property type="project" value="TreeGrafter"/>
</dbReference>
<evidence type="ECO:0000256" key="6">
    <source>
        <dbReference type="ARBA" id="ARBA00022843"/>
    </source>
</evidence>
<evidence type="ECO:0000313" key="16">
    <source>
        <dbReference type="WBParaSite" id="TREG1_106830.2"/>
    </source>
</evidence>
<dbReference type="PANTHER" id="PTHR23253:SF9">
    <property type="entry name" value="EUKARYOTIC TRANSLATION INITIATION FACTOR 4 GAMMA 2"/>
    <property type="match status" value="1"/>
</dbReference>
<feature type="region of interest" description="Disordered" evidence="13">
    <location>
        <begin position="251"/>
        <end position="279"/>
    </location>
</feature>
<evidence type="ECO:0000256" key="8">
    <source>
        <dbReference type="ARBA" id="ARBA00022917"/>
    </source>
</evidence>
<evidence type="ECO:0000256" key="7">
    <source>
        <dbReference type="ARBA" id="ARBA00022845"/>
    </source>
</evidence>
<keyword evidence="2" id="KW-0488">Methylation</keyword>
<comment type="similarity">
    <text evidence="1">Belongs to the eukaryotic initiation factor 4G family.</text>
</comment>
<keyword evidence="7" id="KW-0810">Translation regulation</keyword>
<evidence type="ECO:0000256" key="10">
    <source>
        <dbReference type="ARBA" id="ARBA00037759"/>
    </source>
</evidence>
<keyword evidence="15" id="KW-1185">Reference proteome</keyword>
<dbReference type="Proteomes" id="UP000050795">
    <property type="component" value="Unassembled WGS sequence"/>
</dbReference>
<dbReference type="GO" id="GO:0006417">
    <property type="term" value="P:regulation of translation"/>
    <property type="evidence" value="ECO:0007669"/>
    <property type="project" value="UniProtKB-KW"/>
</dbReference>
<feature type="compositionally biased region" description="Polar residues" evidence="13">
    <location>
        <begin position="251"/>
        <end position="277"/>
    </location>
</feature>
<evidence type="ECO:0000256" key="2">
    <source>
        <dbReference type="ARBA" id="ARBA00022481"/>
    </source>
</evidence>
<dbReference type="PANTHER" id="PTHR23253">
    <property type="entry name" value="EUKARYOTIC TRANSLATION INITIATION FACTOR 4 GAMMA"/>
    <property type="match status" value="1"/>
</dbReference>
<evidence type="ECO:0000256" key="12">
    <source>
        <dbReference type="ARBA" id="ARBA00046720"/>
    </source>
</evidence>
<evidence type="ECO:0000256" key="11">
    <source>
        <dbReference type="ARBA" id="ARBA00040449"/>
    </source>
</evidence>
<proteinExistence type="inferred from homology"/>
<reference evidence="16" key="2">
    <citation type="submission" date="2023-11" db="UniProtKB">
        <authorList>
            <consortium name="WormBaseParasite"/>
        </authorList>
    </citation>
    <scope>IDENTIFICATION</scope>
</reference>
<dbReference type="WBParaSite" id="TREG1_106830.2">
    <property type="protein sequence ID" value="TREG1_106830.2"/>
    <property type="gene ID" value="TREG1_106830"/>
</dbReference>
<dbReference type="SUPFAM" id="SSF48371">
    <property type="entry name" value="ARM repeat"/>
    <property type="match status" value="2"/>
</dbReference>
<evidence type="ECO:0000256" key="4">
    <source>
        <dbReference type="ARBA" id="ARBA00022499"/>
    </source>
</evidence>
<keyword evidence="5" id="KW-0396">Initiation factor</keyword>
<evidence type="ECO:0000256" key="13">
    <source>
        <dbReference type="SAM" id="MobiDB-lite"/>
    </source>
</evidence>
<keyword evidence="8" id="KW-0648">Protein biosynthesis</keyword>
<dbReference type="PROSITE" id="PS51363">
    <property type="entry name" value="W2"/>
    <property type="match status" value="1"/>
</dbReference>
<dbReference type="InterPro" id="IPR003307">
    <property type="entry name" value="W2_domain"/>
</dbReference>
<comment type="subunit">
    <text evidence="12">Interacts with the serine/threonine protein kinases MKNK1 and MKNK2. Binds EIF4A and EIF3. Interacts with MIF4GD. Interacts with DAZAP2.</text>
</comment>